<evidence type="ECO:0000256" key="1">
    <source>
        <dbReference type="SAM" id="MobiDB-lite"/>
    </source>
</evidence>
<reference evidence="3 4" key="1">
    <citation type="submission" date="2019-06" db="EMBL/GenBank/DDBJ databases">
        <title>Sequencing the genomes of 1000 actinobacteria strains.</title>
        <authorList>
            <person name="Klenk H.-P."/>
        </authorList>
    </citation>
    <scope>NUCLEOTIDE SEQUENCE [LARGE SCALE GENOMIC DNA]</scope>
    <source>
        <strain evidence="3 4">DSM 46699</strain>
    </source>
</reference>
<comment type="caution">
    <text evidence="3">The sequence shown here is derived from an EMBL/GenBank/DDBJ whole genome shotgun (WGS) entry which is preliminary data.</text>
</comment>
<evidence type="ECO:0000259" key="2">
    <source>
        <dbReference type="Pfam" id="PF22322"/>
    </source>
</evidence>
<dbReference type="Pfam" id="PF22322">
    <property type="entry name" value="DUF6973"/>
    <property type="match status" value="1"/>
</dbReference>
<evidence type="ECO:0000313" key="4">
    <source>
        <dbReference type="Proteomes" id="UP000316184"/>
    </source>
</evidence>
<organism evidence="3 4">
    <name type="scientific">Saccharopolyspora dendranthemae</name>
    <dbReference type="NCBI Taxonomy" id="1181886"/>
    <lineage>
        <taxon>Bacteria</taxon>
        <taxon>Bacillati</taxon>
        <taxon>Actinomycetota</taxon>
        <taxon>Actinomycetes</taxon>
        <taxon>Pseudonocardiales</taxon>
        <taxon>Pseudonocardiaceae</taxon>
        <taxon>Saccharopolyspora</taxon>
    </lineage>
</organism>
<keyword evidence="4" id="KW-1185">Reference proteome</keyword>
<name>A0A561U1P1_9PSEU</name>
<dbReference type="EMBL" id="VIWX01000005">
    <property type="protein sequence ID" value="TWF93293.1"/>
    <property type="molecule type" value="Genomic_DNA"/>
</dbReference>
<dbReference type="InterPro" id="IPR054246">
    <property type="entry name" value="DUF6973"/>
</dbReference>
<gene>
    <name evidence="3" type="ORF">FHU35_15133</name>
</gene>
<protein>
    <recommendedName>
        <fullName evidence="2">DUF6973 domain-containing protein</fullName>
    </recommendedName>
</protein>
<evidence type="ECO:0000313" key="3">
    <source>
        <dbReference type="EMBL" id="TWF93293.1"/>
    </source>
</evidence>
<dbReference type="AlphaFoldDB" id="A0A561U1P1"/>
<accession>A0A561U1P1</accession>
<feature type="domain" description="DUF6973" evidence="2">
    <location>
        <begin position="267"/>
        <end position="368"/>
    </location>
</feature>
<sequence>MNQTTTGDLTRRAADLERIASSLRPENLAAAIADARHALGDPGGIDDLLHAFTRAGQGLDGAQQDSAAMAVERLPAIWSGQAADAASGALMSATKELETDSTLFAAASKLLTSVADSLRSAHQEHSALQQYLLDLQHKADALPPDAATSPAANDLADHARSAVTDAAKLVTKLRTEDEETAKTFASASGPLGPIVFLAAASGDQRKPIEEILHEYQVTPDPNGMVTFPDGAMGWIAEQFGFEPKPMTAGEASLLTDLGAAGVKDAYDIYELAQESGFEAFGGQGSTDGHGDAFRHTYWNALLAQRFGAEWTESYTTAHERLPQDQANASTVEAMDLYNNEVGRGIAEAHPDASPEELARHVEEAVRNGDVLVHDRQGNLNYSDRVEIGQSGNAQAAPDPGGHAPKEPDRHWSGGYNPGDDADSYGTTDGNY</sequence>
<proteinExistence type="predicted"/>
<dbReference type="Proteomes" id="UP000316184">
    <property type="component" value="Unassembled WGS sequence"/>
</dbReference>
<feature type="region of interest" description="Disordered" evidence="1">
    <location>
        <begin position="388"/>
        <end position="431"/>
    </location>
</feature>